<organism evidence="2 3">
    <name type="scientific">Streptomyces anulatus</name>
    <name type="common">Streptomyces chrysomallus</name>
    <dbReference type="NCBI Taxonomy" id="1892"/>
    <lineage>
        <taxon>Bacteria</taxon>
        <taxon>Bacillati</taxon>
        <taxon>Actinomycetota</taxon>
        <taxon>Actinomycetes</taxon>
        <taxon>Kitasatosporales</taxon>
        <taxon>Streptomycetaceae</taxon>
        <taxon>Streptomyces</taxon>
    </lineage>
</organism>
<accession>A0ABZ1ZIC5</accession>
<proteinExistence type="predicted"/>
<keyword evidence="3" id="KW-1185">Reference proteome</keyword>
<evidence type="ECO:0000313" key="2">
    <source>
        <dbReference type="EMBL" id="WUX38504.1"/>
    </source>
</evidence>
<feature type="region of interest" description="Disordered" evidence="1">
    <location>
        <begin position="219"/>
        <end position="239"/>
    </location>
</feature>
<dbReference type="RefSeq" id="WP_329356938.1">
    <property type="nucleotide sequence ID" value="NZ_CP109490.1"/>
</dbReference>
<evidence type="ECO:0000256" key="1">
    <source>
        <dbReference type="SAM" id="MobiDB-lite"/>
    </source>
</evidence>
<dbReference type="Proteomes" id="UP001431926">
    <property type="component" value="Chromosome"/>
</dbReference>
<sequence>MSKTLQHWTDSLADSVYALYETANEYRNAYRAAQLQATTVDLIHRMTHGGRITLEGHPVVADRPLTHTPHGQALSTLSRLYGTVEAEMQSRYEEAALLYASGAAWAVRAVLRGEQPPHVVFQTTEHGDPAPSSLEIPGLETWTDGPALDAAYDTVVRCTQAAEYAERLVDREPISDQEAAELHRAHREADGIADAAFAYGLLGQRAVSIALIEPRRARESELAQAHAAAQTDRPSEPSA</sequence>
<evidence type="ECO:0000313" key="3">
    <source>
        <dbReference type="Proteomes" id="UP001431926"/>
    </source>
</evidence>
<gene>
    <name evidence="2" type="ORF">OG367_20680</name>
</gene>
<protein>
    <submittedName>
        <fullName evidence="2">Uncharacterized protein</fullName>
    </submittedName>
</protein>
<name>A0ABZ1ZIC5_STRAQ</name>
<reference evidence="2" key="1">
    <citation type="submission" date="2022-10" db="EMBL/GenBank/DDBJ databases">
        <title>The complete genomes of actinobacterial strains from the NBC collection.</title>
        <authorList>
            <person name="Joergensen T.S."/>
            <person name="Alvarez Arevalo M."/>
            <person name="Sterndorff E.B."/>
            <person name="Faurdal D."/>
            <person name="Vuksanovic O."/>
            <person name="Mourched A.-S."/>
            <person name="Charusanti P."/>
            <person name="Shaw S."/>
            <person name="Blin K."/>
            <person name="Weber T."/>
        </authorList>
    </citation>
    <scope>NUCLEOTIDE SEQUENCE</scope>
    <source>
        <strain evidence="2">NBC_01436</strain>
    </source>
</reference>
<dbReference type="EMBL" id="CP109491">
    <property type="protein sequence ID" value="WUX38504.1"/>
    <property type="molecule type" value="Genomic_DNA"/>
</dbReference>